<protein>
    <submittedName>
        <fullName evidence="2">Uncharacterized protein</fullName>
    </submittedName>
</protein>
<dbReference type="KEGG" id="beq:BEWA_001970"/>
<proteinExistence type="predicted"/>
<evidence type="ECO:0000313" key="2">
    <source>
        <dbReference type="EMBL" id="AFZ80790.1"/>
    </source>
</evidence>
<name>L0AYZ9_THEEQ</name>
<dbReference type="AlphaFoldDB" id="L0AYZ9"/>
<dbReference type="VEuPathDB" id="PiroplasmaDB:BEWA_001970"/>
<evidence type="ECO:0000256" key="1">
    <source>
        <dbReference type="SAM" id="MobiDB-lite"/>
    </source>
</evidence>
<feature type="region of interest" description="Disordered" evidence="1">
    <location>
        <begin position="1"/>
        <end position="33"/>
    </location>
</feature>
<accession>L0AYZ9</accession>
<dbReference type="Proteomes" id="UP000031512">
    <property type="component" value="Chromosome 3"/>
</dbReference>
<gene>
    <name evidence="2" type="ORF">BEWA_001970</name>
</gene>
<organism evidence="2 3">
    <name type="scientific">Theileria equi strain WA</name>
    <dbReference type="NCBI Taxonomy" id="1537102"/>
    <lineage>
        <taxon>Eukaryota</taxon>
        <taxon>Sar</taxon>
        <taxon>Alveolata</taxon>
        <taxon>Apicomplexa</taxon>
        <taxon>Aconoidasida</taxon>
        <taxon>Piroplasmida</taxon>
        <taxon>Theileriidae</taxon>
        <taxon>Theileria</taxon>
    </lineage>
</organism>
<dbReference type="GeneID" id="15805235"/>
<feature type="compositionally biased region" description="Basic and acidic residues" evidence="1">
    <location>
        <begin position="1"/>
        <end position="19"/>
    </location>
</feature>
<sequence length="77" mass="8784">MEATDGNREDTQKDKRDCQDANNEGGKRCFSNEGIKVNSQEHNAQGMQTYRKIIHRPEGSSKTGIMRYGVYKNISPY</sequence>
<dbReference type="RefSeq" id="XP_004830456.1">
    <property type="nucleotide sequence ID" value="XM_004830399.1"/>
</dbReference>
<evidence type="ECO:0000313" key="3">
    <source>
        <dbReference type="Proteomes" id="UP000031512"/>
    </source>
</evidence>
<dbReference type="EMBL" id="CP001670">
    <property type="protein sequence ID" value="AFZ80790.1"/>
    <property type="molecule type" value="Genomic_DNA"/>
</dbReference>
<reference evidence="2 3" key="1">
    <citation type="journal article" date="2012" name="BMC Genomics">
        <title>Comparative genomic analysis and phylogenetic position of Theileria equi.</title>
        <authorList>
            <person name="Kappmeyer L.S."/>
            <person name="Thiagarajan M."/>
            <person name="Herndon D.R."/>
            <person name="Ramsay J.D."/>
            <person name="Caler E."/>
            <person name="Djikeng A."/>
            <person name="Gillespie J.J."/>
            <person name="Lau A.O."/>
            <person name="Roalson E.H."/>
            <person name="Silva J.C."/>
            <person name="Silva M.G."/>
            <person name="Suarez C.E."/>
            <person name="Ueti M.W."/>
            <person name="Nene V.M."/>
            <person name="Mealey R.H."/>
            <person name="Knowles D.P."/>
            <person name="Brayton K.A."/>
        </authorList>
    </citation>
    <scope>NUCLEOTIDE SEQUENCE [LARGE SCALE GENOMIC DNA]</scope>
    <source>
        <strain evidence="2 3">WA</strain>
    </source>
</reference>
<keyword evidence="3" id="KW-1185">Reference proteome</keyword>